<keyword evidence="2" id="KW-1185">Reference proteome</keyword>
<evidence type="ECO:0000313" key="1">
    <source>
        <dbReference type="EMBL" id="KAJ7719953.1"/>
    </source>
</evidence>
<dbReference type="Proteomes" id="UP001215598">
    <property type="component" value="Unassembled WGS sequence"/>
</dbReference>
<proteinExistence type="predicted"/>
<protein>
    <submittedName>
        <fullName evidence="1">Uncharacterized protein</fullName>
    </submittedName>
</protein>
<accession>A0AAD7HG14</accession>
<sequence length="204" mass="22994">MGIPRLPDDQLVSPPPAPEYPKVLHFYGYKLYETFDETNDEDMERVGKISGASVHIPLHSHVVSKPNGVLVFLALHDPELGIITPRSGCSKVPYKPLLDKFEAELGINAGPAWFPEDGLIFRPGYTARDYAKSIEPLWWKLWRPYQYISIVSWPLATNFNCKLTLIPVLRRPRNILAYDNVPTEISSREARNSSTLPHGAKNGS</sequence>
<comment type="caution">
    <text evidence="1">The sequence shown here is derived from an EMBL/GenBank/DDBJ whole genome shotgun (WGS) entry which is preliminary data.</text>
</comment>
<name>A0AAD7HG14_9AGAR</name>
<dbReference type="AlphaFoldDB" id="A0AAD7HG14"/>
<dbReference type="EMBL" id="JARKIB010000246">
    <property type="protein sequence ID" value="KAJ7719953.1"/>
    <property type="molecule type" value="Genomic_DNA"/>
</dbReference>
<organism evidence="1 2">
    <name type="scientific">Mycena metata</name>
    <dbReference type="NCBI Taxonomy" id="1033252"/>
    <lineage>
        <taxon>Eukaryota</taxon>
        <taxon>Fungi</taxon>
        <taxon>Dikarya</taxon>
        <taxon>Basidiomycota</taxon>
        <taxon>Agaricomycotina</taxon>
        <taxon>Agaricomycetes</taxon>
        <taxon>Agaricomycetidae</taxon>
        <taxon>Agaricales</taxon>
        <taxon>Marasmiineae</taxon>
        <taxon>Mycenaceae</taxon>
        <taxon>Mycena</taxon>
    </lineage>
</organism>
<gene>
    <name evidence="1" type="ORF">B0H16DRAFT_1794176</name>
</gene>
<evidence type="ECO:0000313" key="2">
    <source>
        <dbReference type="Proteomes" id="UP001215598"/>
    </source>
</evidence>
<reference evidence="1" key="1">
    <citation type="submission" date="2023-03" db="EMBL/GenBank/DDBJ databases">
        <title>Massive genome expansion in bonnet fungi (Mycena s.s.) driven by repeated elements and novel gene families across ecological guilds.</title>
        <authorList>
            <consortium name="Lawrence Berkeley National Laboratory"/>
            <person name="Harder C.B."/>
            <person name="Miyauchi S."/>
            <person name="Viragh M."/>
            <person name="Kuo A."/>
            <person name="Thoen E."/>
            <person name="Andreopoulos B."/>
            <person name="Lu D."/>
            <person name="Skrede I."/>
            <person name="Drula E."/>
            <person name="Henrissat B."/>
            <person name="Morin E."/>
            <person name="Kohler A."/>
            <person name="Barry K."/>
            <person name="LaButti K."/>
            <person name="Morin E."/>
            <person name="Salamov A."/>
            <person name="Lipzen A."/>
            <person name="Mereny Z."/>
            <person name="Hegedus B."/>
            <person name="Baldrian P."/>
            <person name="Stursova M."/>
            <person name="Weitz H."/>
            <person name="Taylor A."/>
            <person name="Grigoriev I.V."/>
            <person name="Nagy L.G."/>
            <person name="Martin F."/>
            <person name="Kauserud H."/>
        </authorList>
    </citation>
    <scope>NUCLEOTIDE SEQUENCE</scope>
    <source>
        <strain evidence="1">CBHHK182m</strain>
    </source>
</reference>